<dbReference type="CDD" id="cd00090">
    <property type="entry name" value="HTH_ARSR"/>
    <property type="match status" value="1"/>
</dbReference>
<evidence type="ECO:0000256" key="1">
    <source>
        <dbReference type="ARBA" id="ARBA00023015"/>
    </source>
</evidence>
<keyword evidence="4" id="KW-0804">Transcription</keyword>
<dbReference type="RefSeq" id="WP_119885641.1">
    <property type="nucleotide sequence ID" value="NZ_CP067170.1"/>
</dbReference>
<dbReference type="PANTHER" id="PTHR30154:SF0">
    <property type="entry name" value="LEUCINE-RESPONSIVE REGULATORY PROTEIN"/>
    <property type="match status" value="1"/>
</dbReference>
<dbReference type="EMBL" id="QZEV01000017">
    <property type="protein sequence ID" value="RJL05820.1"/>
    <property type="molecule type" value="Genomic_DNA"/>
</dbReference>
<dbReference type="OrthoDB" id="8085200at2"/>
<organism evidence="6 7">
    <name type="scientific">Paracoccus aestuarii</name>
    <dbReference type="NCBI Taxonomy" id="453842"/>
    <lineage>
        <taxon>Bacteria</taxon>
        <taxon>Pseudomonadati</taxon>
        <taxon>Pseudomonadota</taxon>
        <taxon>Alphaproteobacteria</taxon>
        <taxon>Rhodobacterales</taxon>
        <taxon>Paracoccaceae</taxon>
        <taxon>Paracoccus</taxon>
    </lineage>
</organism>
<dbReference type="SMART" id="SM00344">
    <property type="entry name" value="HTH_ASNC"/>
    <property type="match status" value="1"/>
</dbReference>
<dbReference type="PANTHER" id="PTHR30154">
    <property type="entry name" value="LEUCINE-RESPONSIVE REGULATORY PROTEIN"/>
    <property type="match status" value="1"/>
</dbReference>
<dbReference type="InterPro" id="IPR019887">
    <property type="entry name" value="Tscrpt_reg_AsnC/Lrp_C"/>
</dbReference>
<dbReference type="PRINTS" id="PR00033">
    <property type="entry name" value="HTHASNC"/>
</dbReference>
<dbReference type="InterPro" id="IPR036388">
    <property type="entry name" value="WH-like_DNA-bd_sf"/>
</dbReference>
<dbReference type="InterPro" id="IPR011008">
    <property type="entry name" value="Dimeric_a/b-barrel"/>
</dbReference>
<evidence type="ECO:0000313" key="7">
    <source>
        <dbReference type="Proteomes" id="UP000285530"/>
    </source>
</evidence>
<proteinExistence type="predicted"/>
<evidence type="ECO:0000256" key="2">
    <source>
        <dbReference type="ARBA" id="ARBA00023125"/>
    </source>
</evidence>
<dbReference type="InterPro" id="IPR036390">
    <property type="entry name" value="WH_DNA-bd_sf"/>
</dbReference>
<keyword evidence="2" id="KW-0238">DNA-binding</keyword>
<dbReference type="GO" id="GO:0043201">
    <property type="term" value="P:response to L-leucine"/>
    <property type="evidence" value="ECO:0007669"/>
    <property type="project" value="TreeGrafter"/>
</dbReference>
<dbReference type="InterPro" id="IPR000485">
    <property type="entry name" value="AsnC-type_HTH_dom"/>
</dbReference>
<protein>
    <submittedName>
        <fullName evidence="6">Lrp/AsnC family transcriptional regulator</fullName>
    </submittedName>
</protein>
<dbReference type="GO" id="GO:0005829">
    <property type="term" value="C:cytosol"/>
    <property type="evidence" value="ECO:0007669"/>
    <property type="project" value="TreeGrafter"/>
</dbReference>
<name>A0A418ZZ38_9RHOB</name>
<keyword evidence="1" id="KW-0805">Transcription regulation</keyword>
<dbReference type="GO" id="GO:0006355">
    <property type="term" value="P:regulation of DNA-templated transcription"/>
    <property type="evidence" value="ECO:0007669"/>
    <property type="project" value="UniProtKB-ARBA"/>
</dbReference>
<dbReference type="Proteomes" id="UP000285530">
    <property type="component" value="Unassembled WGS sequence"/>
</dbReference>
<gene>
    <name evidence="6" type="ORF">D3P06_05715</name>
</gene>
<dbReference type="SUPFAM" id="SSF46785">
    <property type="entry name" value="Winged helix' DNA-binding domain"/>
    <property type="match status" value="1"/>
</dbReference>
<dbReference type="Gene3D" id="3.30.70.920">
    <property type="match status" value="1"/>
</dbReference>
<evidence type="ECO:0000259" key="5">
    <source>
        <dbReference type="PROSITE" id="PS50956"/>
    </source>
</evidence>
<dbReference type="GO" id="GO:0043565">
    <property type="term" value="F:sequence-specific DNA binding"/>
    <property type="evidence" value="ECO:0007669"/>
    <property type="project" value="InterPro"/>
</dbReference>
<dbReference type="Pfam" id="PF13412">
    <property type="entry name" value="HTH_24"/>
    <property type="match status" value="1"/>
</dbReference>
<comment type="caution">
    <text evidence="6">The sequence shown here is derived from an EMBL/GenBank/DDBJ whole genome shotgun (WGS) entry which is preliminary data.</text>
</comment>
<feature type="domain" description="HTH asnC-type" evidence="5">
    <location>
        <begin position="4"/>
        <end position="65"/>
    </location>
</feature>
<reference evidence="6 7" key="1">
    <citation type="submission" date="2018-09" db="EMBL/GenBank/DDBJ databases">
        <title>Paracoccus onubensis nov. sp. a moderate halophilic bacterium isolated from Gruta de las Maravillas (Aracena, Spain).</title>
        <authorList>
            <person name="Jurado V."/>
            <person name="Gutierrez-Patricio S."/>
            <person name="Gonzalez-Pimentel J.L."/>
            <person name="Laiz L."/>
            <person name="Saiz-Jimenez C."/>
        </authorList>
    </citation>
    <scope>NUCLEOTIDE SEQUENCE [LARGE SCALE GENOMIC DNA]</scope>
    <source>
        <strain evidence="6 7">DSM 19484</strain>
    </source>
</reference>
<dbReference type="PROSITE" id="PS50956">
    <property type="entry name" value="HTH_ASNC_2"/>
    <property type="match status" value="1"/>
</dbReference>
<dbReference type="GO" id="GO:0006524">
    <property type="term" value="P:alanine catabolic process"/>
    <property type="evidence" value="ECO:0007669"/>
    <property type="project" value="TreeGrafter"/>
</dbReference>
<keyword evidence="3" id="KW-0010">Activator</keyword>
<sequence length="150" mass="16488">MTAIDPIDQKILRELAANARISNVQLAERVSLSPSACLRRVAEMERTGLIRGYGVRTDPDRTGRGFAVYVMVGLSHHTKAAQEGFERAMAIAPEVAECHNIAGAFEYLLRVECAGLADYKRFHTEVPGTRSHVNAITSHIVMGSPKDRRA</sequence>
<dbReference type="Gene3D" id="1.10.10.10">
    <property type="entry name" value="Winged helix-like DNA-binding domain superfamily/Winged helix DNA-binding domain"/>
    <property type="match status" value="1"/>
</dbReference>
<evidence type="ECO:0000256" key="3">
    <source>
        <dbReference type="ARBA" id="ARBA00023159"/>
    </source>
</evidence>
<evidence type="ECO:0000256" key="4">
    <source>
        <dbReference type="ARBA" id="ARBA00023163"/>
    </source>
</evidence>
<dbReference type="SUPFAM" id="SSF54909">
    <property type="entry name" value="Dimeric alpha+beta barrel"/>
    <property type="match status" value="1"/>
</dbReference>
<dbReference type="Pfam" id="PF01037">
    <property type="entry name" value="AsnC_trans_reg"/>
    <property type="match status" value="1"/>
</dbReference>
<dbReference type="InterPro" id="IPR019888">
    <property type="entry name" value="Tscrpt_reg_AsnC-like"/>
</dbReference>
<dbReference type="AlphaFoldDB" id="A0A418ZZ38"/>
<keyword evidence="7" id="KW-1185">Reference proteome</keyword>
<accession>A0A418ZZ38</accession>
<dbReference type="InterPro" id="IPR011991">
    <property type="entry name" value="ArsR-like_HTH"/>
</dbReference>
<evidence type="ECO:0000313" key="6">
    <source>
        <dbReference type="EMBL" id="RJL05820.1"/>
    </source>
</evidence>